<feature type="chain" id="PRO_5044740918" description="NAD(P)-binding domain-containing protein" evidence="1">
    <location>
        <begin position="19"/>
        <end position="306"/>
    </location>
</feature>
<reference evidence="3 4" key="1">
    <citation type="submission" date="2024-10" db="EMBL/GenBank/DDBJ databases">
        <title>Updated reference genomes for cyclostephanoid diatoms.</title>
        <authorList>
            <person name="Roberts W.R."/>
            <person name="Alverson A.J."/>
        </authorList>
    </citation>
    <scope>NUCLEOTIDE SEQUENCE [LARGE SCALE GENOMIC DNA]</scope>
    <source>
        <strain evidence="3 4">AJA010-31</strain>
    </source>
</reference>
<evidence type="ECO:0000313" key="3">
    <source>
        <dbReference type="EMBL" id="KAL3769774.1"/>
    </source>
</evidence>
<evidence type="ECO:0000313" key="4">
    <source>
        <dbReference type="Proteomes" id="UP001530400"/>
    </source>
</evidence>
<accession>A0ABD3N0W7</accession>
<evidence type="ECO:0000256" key="1">
    <source>
        <dbReference type="SAM" id="SignalP"/>
    </source>
</evidence>
<comment type="caution">
    <text evidence="3">The sequence shown here is derived from an EMBL/GenBank/DDBJ whole genome shotgun (WGS) entry which is preliminary data.</text>
</comment>
<dbReference type="PANTHER" id="PTHR15020">
    <property type="entry name" value="FLAVIN REDUCTASE-RELATED"/>
    <property type="match status" value="1"/>
</dbReference>
<sequence>MNHLLFITVAVLITAVEGFSSFQLPIKLPWEASSSVQPKSPITANDKVVIFGGTGGVGQLVTKKLLLKDKYQVCVVARDGEKAKELLLPEDGNDSKFSVAQLNLVGDASASDEELQAVLQDATAIVISVGTTAFPTQRWKNGNNPKAIDCDAVSRIANLATASSGTLRRIVLLTSVGVERTDEMPFKILNLFGVLDAKRTGEDAVKKACRQANVSYSIIRPGRLVGGPYTNLDLAKLFQIEGGAENGVTVEFGDSLLGDCKRDACAEACIQALENEKCVDLEFSMISNEEKALTSAQWGDAFAGMK</sequence>
<dbReference type="Pfam" id="PF13460">
    <property type="entry name" value="NAD_binding_10"/>
    <property type="match status" value="1"/>
</dbReference>
<dbReference type="InterPro" id="IPR036291">
    <property type="entry name" value="NAD(P)-bd_dom_sf"/>
</dbReference>
<dbReference type="AlphaFoldDB" id="A0ABD3N0W7"/>
<dbReference type="InterPro" id="IPR016040">
    <property type="entry name" value="NAD(P)-bd_dom"/>
</dbReference>
<organism evidence="3 4">
    <name type="scientific">Cyclotella atomus</name>
    <dbReference type="NCBI Taxonomy" id="382360"/>
    <lineage>
        <taxon>Eukaryota</taxon>
        <taxon>Sar</taxon>
        <taxon>Stramenopiles</taxon>
        <taxon>Ochrophyta</taxon>
        <taxon>Bacillariophyta</taxon>
        <taxon>Coscinodiscophyceae</taxon>
        <taxon>Thalassiosirophycidae</taxon>
        <taxon>Stephanodiscales</taxon>
        <taxon>Stephanodiscaceae</taxon>
        <taxon>Cyclotella</taxon>
    </lineage>
</organism>
<name>A0ABD3N0W7_9STRA</name>
<keyword evidence="4" id="KW-1185">Reference proteome</keyword>
<feature type="domain" description="NAD(P)-binding" evidence="2">
    <location>
        <begin position="52"/>
        <end position="235"/>
    </location>
</feature>
<dbReference type="SUPFAM" id="SSF51735">
    <property type="entry name" value="NAD(P)-binding Rossmann-fold domains"/>
    <property type="match status" value="1"/>
</dbReference>
<gene>
    <name evidence="3" type="ORF">ACHAWO_011302</name>
</gene>
<evidence type="ECO:0000259" key="2">
    <source>
        <dbReference type="Pfam" id="PF13460"/>
    </source>
</evidence>
<feature type="signal peptide" evidence="1">
    <location>
        <begin position="1"/>
        <end position="18"/>
    </location>
</feature>
<keyword evidence="1" id="KW-0732">Signal</keyword>
<dbReference type="EMBL" id="JALLPJ020001325">
    <property type="protein sequence ID" value="KAL3769774.1"/>
    <property type="molecule type" value="Genomic_DNA"/>
</dbReference>
<dbReference type="Proteomes" id="UP001530400">
    <property type="component" value="Unassembled WGS sequence"/>
</dbReference>
<protein>
    <recommendedName>
        <fullName evidence="2">NAD(P)-binding domain-containing protein</fullName>
    </recommendedName>
</protein>
<dbReference type="PANTHER" id="PTHR15020:SF50">
    <property type="entry name" value="UPF0659 PROTEIN YMR090W"/>
    <property type="match status" value="1"/>
</dbReference>
<dbReference type="Gene3D" id="3.40.50.720">
    <property type="entry name" value="NAD(P)-binding Rossmann-like Domain"/>
    <property type="match status" value="1"/>
</dbReference>
<proteinExistence type="predicted"/>